<evidence type="ECO:0000256" key="2">
    <source>
        <dbReference type="PROSITE-ProRule" id="PRU00497"/>
    </source>
</evidence>
<comment type="caution">
    <text evidence="4">The sequence shown here is derived from an EMBL/GenBank/DDBJ whole genome shotgun (WGS) entry which is preliminary data.</text>
</comment>
<dbReference type="GO" id="GO:0062129">
    <property type="term" value="C:chitin-based extracellular matrix"/>
    <property type="evidence" value="ECO:0007669"/>
    <property type="project" value="TreeGrafter"/>
</dbReference>
<dbReference type="OrthoDB" id="6502724at2759"/>
<dbReference type="Proteomes" id="UP000821853">
    <property type="component" value="Chromosome 3"/>
</dbReference>
<evidence type="ECO:0008006" key="6">
    <source>
        <dbReference type="Google" id="ProtNLM"/>
    </source>
</evidence>
<feature type="compositionally biased region" description="Basic and acidic residues" evidence="3">
    <location>
        <begin position="31"/>
        <end position="44"/>
    </location>
</feature>
<dbReference type="AlphaFoldDB" id="A0A9J6G5Q4"/>
<name>A0A9J6G5Q4_HAELO</name>
<dbReference type="InterPro" id="IPR000618">
    <property type="entry name" value="Insect_cuticle"/>
</dbReference>
<dbReference type="InterPro" id="IPR029070">
    <property type="entry name" value="Chitinase_insertion_sf"/>
</dbReference>
<proteinExistence type="predicted"/>
<dbReference type="PROSITE" id="PS51155">
    <property type="entry name" value="CHIT_BIND_RR_2"/>
    <property type="match status" value="1"/>
</dbReference>
<gene>
    <name evidence="4" type="ORF">HPB48_007368</name>
</gene>
<dbReference type="PANTHER" id="PTHR10380:SF173">
    <property type="entry name" value="CUTICULAR PROTEIN 47EF, ISOFORM C-RELATED"/>
    <property type="match status" value="1"/>
</dbReference>
<evidence type="ECO:0000313" key="4">
    <source>
        <dbReference type="EMBL" id="KAH9370295.1"/>
    </source>
</evidence>
<reference evidence="4 5" key="1">
    <citation type="journal article" date="2020" name="Cell">
        <title>Large-Scale Comparative Analyses of Tick Genomes Elucidate Their Genetic Diversity and Vector Capacities.</title>
        <authorList>
            <consortium name="Tick Genome and Microbiome Consortium (TIGMIC)"/>
            <person name="Jia N."/>
            <person name="Wang J."/>
            <person name="Shi W."/>
            <person name="Du L."/>
            <person name="Sun Y."/>
            <person name="Zhan W."/>
            <person name="Jiang J.F."/>
            <person name="Wang Q."/>
            <person name="Zhang B."/>
            <person name="Ji P."/>
            <person name="Bell-Sakyi L."/>
            <person name="Cui X.M."/>
            <person name="Yuan T.T."/>
            <person name="Jiang B.G."/>
            <person name="Yang W.F."/>
            <person name="Lam T.T."/>
            <person name="Chang Q.C."/>
            <person name="Ding S.J."/>
            <person name="Wang X.J."/>
            <person name="Zhu J.G."/>
            <person name="Ruan X.D."/>
            <person name="Zhao L."/>
            <person name="Wei J.T."/>
            <person name="Ye R.Z."/>
            <person name="Que T.C."/>
            <person name="Du C.H."/>
            <person name="Zhou Y.H."/>
            <person name="Cheng J.X."/>
            <person name="Dai P.F."/>
            <person name="Guo W.B."/>
            <person name="Han X.H."/>
            <person name="Huang E.J."/>
            <person name="Li L.F."/>
            <person name="Wei W."/>
            <person name="Gao Y.C."/>
            <person name="Liu J.Z."/>
            <person name="Shao H.Z."/>
            <person name="Wang X."/>
            <person name="Wang C.C."/>
            <person name="Yang T.C."/>
            <person name="Huo Q.B."/>
            <person name="Li W."/>
            <person name="Chen H.Y."/>
            <person name="Chen S.E."/>
            <person name="Zhou L.G."/>
            <person name="Ni X.B."/>
            <person name="Tian J.H."/>
            <person name="Sheng Y."/>
            <person name="Liu T."/>
            <person name="Pan Y.S."/>
            <person name="Xia L.Y."/>
            <person name="Li J."/>
            <person name="Zhao F."/>
            <person name="Cao W.C."/>
        </authorList>
    </citation>
    <scope>NUCLEOTIDE SEQUENCE [LARGE SCALE GENOMIC DNA]</scope>
    <source>
        <strain evidence="4">HaeL-2018</strain>
    </source>
</reference>
<evidence type="ECO:0000256" key="3">
    <source>
        <dbReference type="SAM" id="MobiDB-lite"/>
    </source>
</evidence>
<dbReference type="InterPro" id="IPR050468">
    <property type="entry name" value="Cuticle_Struct_Prot"/>
</dbReference>
<protein>
    <recommendedName>
        <fullName evidence="6">Cuticle protein</fullName>
    </recommendedName>
</protein>
<sequence length="185" mass="19493">MRVMTIICFLRFSPQPVHVDEPPQPYSFSYDHTDEFGTRSTREETSDENNNKVGSYSFTDAYGISRTVRYVADANGFHATVETNEPGTRTSNPADATITSSAVEPPPIAGATAHSPVAVHAVHAEPVAIHGTPVAVHGTPVAVHGAPVAVHAVHGAPVALHAAPVTFAAAHHAVPVTLGRAKSRR</sequence>
<evidence type="ECO:0000313" key="5">
    <source>
        <dbReference type="Proteomes" id="UP000821853"/>
    </source>
</evidence>
<organism evidence="4 5">
    <name type="scientific">Haemaphysalis longicornis</name>
    <name type="common">Bush tick</name>
    <dbReference type="NCBI Taxonomy" id="44386"/>
    <lineage>
        <taxon>Eukaryota</taxon>
        <taxon>Metazoa</taxon>
        <taxon>Ecdysozoa</taxon>
        <taxon>Arthropoda</taxon>
        <taxon>Chelicerata</taxon>
        <taxon>Arachnida</taxon>
        <taxon>Acari</taxon>
        <taxon>Parasitiformes</taxon>
        <taxon>Ixodida</taxon>
        <taxon>Ixodoidea</taxon>
        <taxon>Ixodidae</taxon>
        <taxon>Haemaphysalinae</taxon>
        <taxon>Haemaphysalis</taxon>
    </lineage>
</organism>
<keyword evidence="5" id="KW-1185">Reference proteome</keyword>
<evidence type="ECO:0000256" key="1">
    <source>
        <dbReference type="ARBA" id="ARBA00022460"/>
    </source>
</evidence>
<dbReference type="Gene3D" id="3.10.50.10">
    <property type="match status" value="1"/>
</dbReference>
<keyword evidence="1 2" id="KW-0193">Cuticle</keyword>
<dbReference type="OMA" id="DSSHWIF"/>
<feature type="region of interest" description="Disordered" evidence="3">
    <location>
        <begin position="22"/>
        <end position="55"/>
    </location>
</feature>
<dbReference type="VEuPathDB" id="VectorBase:HLOH_056910"/>
<dbReference type="PANTHER" id="PTHR10380">
    <property type="entry name" value="CUTICLE PROTEIN"/>
    <property type="match status" value="1"/>
</dbReference>
<dbReference type="EMBL" id="JABSTR010000005">
    <property type="protein sequence ID" value="KAH9370295.1"/>
    <property type="molecule type" value="Genomic_DNA"/>
</dbReference>
<accession>A0A9J6G5Q4</accession>
<dbReference type="Pfam" id="PF00379">
    <property type="entry name" value="Chitin_bind_4"/>
    <property type="match status" value="1"/>
</dbReference>
<dbReference type="GO" id="GO:0008010">
    <property type="term" value="F:structural constituent of chitin-based larval cuticle"/>
    <property type="evidence" value="ECO:0007669"/>
    <property type="project" value="TreeGrafter"/>
</dbReference>